<feature type="compositionally biased region" description="Basic and acidic residues" evidence="1">
    <location>
        <begin position="110"/>
        <end position="119"/>
    </location>
</feature>
<feature type="region of interest" description="Disordered" evidence="1">
    <location>
        <begin position="1"/>
        <end position="119"/>
    </location>
</feature>
<name>A0A166W5S8_9AGAM</name>
<evidence type="ECO:0000313" key="3">
    <source>
        <dbReference type="Proteomes" id="UP000076532"/>
    </source>
</evidence>
<proteinExistence type="predicted"/>
<gene>
    <name evidence="2" type="ORF">FIBSPDRAFT_847316</name>
</gene>
<keyword evidence="3" id="KW-1185">Reference proteome</keyword>
<dbReference type="AlphaFoldDB" id="A0A166W5S8"/>
<feature type="compositionally biased region" description="Low complexity" evidence="1">
    <location>
        <begin position="46"/>
        <end position="57"/>
    </location>
</feature>
<evidence type="ECO:0000313" key="2">
    <source>
        <dbReference type="EMBL" id="KZP33406.1"/>
    </source>
</evidence>
<accession>A0A166W5S8</accession>
<sequence>MSEIPGFSSVEQIKVEIHSPTDPTPKTLADSNHALPEPSASSSDPATSLRAAALLTLKSKRRKPAHVDALPTRPVPGGITLNYGDGESSPATPTPDSTIDKSKKATQAGDNREEAIPTF</sequence>
<reference evidence="2 3" key="1">
    <citation type="journal article" date="2016" name="Mol. Biol. Evol.">
        <title>Comparative Genomics of Early-Diverging Mushroom-Forming Fungi Provides Insights into the Origins of Lignocellulose Decay Capabilities.</title>
        <authorList>
            <person name="Nagy L.G."/>
            <person name="Riley R."/>
            <person name="Tritt A."/>
            <person name="Adam C."/>
            <person name="Daum C."/>
            <person name="Floudas D."/>
            <person name="Sun H."/>
            <person name="Yadav J.S."/>
            <person name="Pangilinan J."/>
            <person name="Larsson K.H."/>
            <person name="Matsuura K."/>
            <person name="Barry K."/>
            <person name="Labutti K."/>
            <person name="Kuo R."/>
            <person name="Ohm R.A."/>
            <person name="Bhattacharya S.S."/>
            <person name="Shirouzu T."/>
            <person name="Yoshinaga Y."/>
            <person name="Martin F.M."/>
            <person name="Grigoriev I.V."/>
            <person name="Hibbett D.S."/>
        </authorList>
    </citation>
    <scope>NUCLEOTIDE SEQUENCE [LARGE SCALE GENOMIC DNA]</scope>
    <source>
        <strain evidence="2 3">CBS 109695</strain>
    </source>
</reference>
<dbReference type="EMBL" id="KV417482">
    <property type="protein sequence ID" value="KZP33406.1"/>
    <property type="molecule type" value="Genomic_DNA"/>
</dbReference>
<organism evidence="2 3">
    <name type="scientific">Athelia psychrophila</name>
    <dbReference type="NCBI Taxonomy" id="1759441"/>
    <lineage>
        <taxon>Eukaryota</taxon>
        <taxon>Fungi</taxon>
        <taxon>Dikarya</taxon>
        <taxon>Basidiomycota</taxon>
        <taxon>Agaricomycotina</taxon>
        <taxon>Agaricomycetes</taxon>
        <taxon>Agaricomycetidae</taxon>
        <taxon>Atheliales</taxon>
        <taxon>Atheliaceae</taxon>
        <taxon>Athelia</taxon>
    </lineage>
</organism>
<protein>
    <submittedName>
        <fullName evidence="2">Uncharacterized protein</fullName>
    </submittedName>
</protein>
<dbReference type="Proteomes" id="UP000076532">
    <property type="component" value="Unassembled WGS sequence"/>
</dbReference>
<evidence type="ECO:0000256" key="1">
    <source>
        <dbReference type="SAM" id="MobiDB-lite"/>
    </source>
</evidence>